<feature type="compositionally biased region" description="Basic and acidic residues" evidence="1">
    <location>
        <begin position="182"/>
        <end position="191"/>
    </location>
</feature>
<proteinExistence type="predicted"/>
<feature type="compositionally biased region" description="Basic and acidic residues" evidence="1">
    <location>
        <begin position="447"/>
        <end position="461"/>
    </location>
</feature>
<feature type="compositionally biased region" description="Basic and acidic residues" evidence="1">
    <location>
        <begin position="377"/>
        <end position="389"/>
    </location>
</feature>
<comment type="caution">
    <text evidence="3">The sequence shown here is derived from an EMBL/GenBank/DDBJ whole genome shotgun (WGS) entry which is preliminary data.</text>
</comment>
<dbReference type="Proteomes" id="UP001642484">
    <property type="component" value="Unassembled WGS sequence"/>
</dbReference>
<evidence type="ECO:0000313" key="3">
    <source>
        <dbReference type="EMBL" id="CAK9108247.1"/>
    </source>
</evidence>
<accession>A0ABP0S7A8</accession>
<reference evidence="3 4" key="1">
    <citation type="submission" date="2024-02" db="EMBL/GenBank/DDBJ databases">
        <authorList>
            <person name="Chen Y."/>
            <person name="Shah S."/>
            <person name="Dougan E. K."/>
            <person name="Thang M."/>
            <person name="Chan C."/>
        </authorList>
    </citation>
    <scope>NUCLEOTIDE SEQUENCE [LARGE SCALE GENOMIC DNA]</scope>
</reference>
<name>A0ABP0S7A8_9DINO</name>
<organism evidence="3 4">
    <name type="scientific">Durusdinium trenchii</name>
    <dbReference type="NCBI Taxonomy" id="1381693"/>
    <lineage>
        <taxon>Eukaryota</taxon>
        <taxon>Sar</taxon>
        <taxon>Alveolata</taxon>
        <taxon>Dinophyceae</taxon>
        <taxon>Suessiales</taxon>
        <taxon>Symbiodiniaceae</taxon>
        <taxon>Durusdinium</taxon>
    </lineage>
</organism>
<protein>
    <submittedName>
        <fullName evidence="3">Uncharacterized protein</fullName>
    </submittedName>
</protein>
<evidence type="ECO:0000313" key="2">
    <source>
        <dbReference type="EMBL" id="CAK9108245.1"/>
    </source>
</evidence>
<evidence type="ECO:0000313" key="4">
    <source>
        <dbReference type="Proteomes" id="UP001642484"/>
    </source>
</evidence>
<feature type="non-terminal residue" evidence="3">
    <location>
        <position position="488"/>
    </location>
</feature>
<dbReference type="EMBL" id="CAXAMN010027076">
    <property type="protein sequence ID" value="CAK9108245.1"/>
    <property type="molecule type" value="Genomic_DNA"/>
</dbReference>
<sequence length="488" mass="53219">MVEALCNKCRAAPPLSGDSWCLACTACESISCELRSRWGSHELRRLAADELVDQSKAIKTLRILSLRLRFEGADRSGARSGPSTGAGVALGATGKAKPGPPPKAPPILKEATGKTPEVIEEEVEVEKYEEESEYSYETSEEEVDTWQEAERPPVERKPESPKKGAGSAEVAEDKKERKRKSRGEEKVESKASKKKEKKDKGEKTRSVFPSWAEGDSFGLEGGPDWHMVTPVRGDVAVVAIKDTDIPAEAEEEVAFLVMNRFVTPEGGMGLDVKSIGGSTPEVSRQFSSWFNRKQGVLHLCSSTPCTYSEDHYVHTTRARFFTREGFNAPYFGAAQRRQVGRWLGEGDGGAGESEVIEAGGESVKATSTSASKRKDKGKGDGSGRLEKPGQRPGALKRPRPVTKAARQEPDPAEEPPLKRKRNGGEQDAIDEDLTLESTAGVGGESANDLREKLDALRERLGARPKRRVSFAEDANQDQEPEEVLREAA</sequence>
<feature type="region of interest" description="Disordered" evidence="1">
    <location>
        <begin position="342"/>
        <end position="488"/>
    </location>
</feature>
<feature type="compositionally biased region" description="Acidic residues" evidence="1">
    <location>
        <begin position="118"/>
        <end position="147"/>
    </location>
</feature>
<feature type="region of interest" description="Disordered" evidence="1">
    <location>
        <begin position="74"/>
        <end position="216"/>
    </location>
</feature>
<evidence type="ECO:0000256" key="1">
    <source>
        <dbReference type="SAM" id="MobiDB-lite"/>
    </source>
</evidence>
<gene>
    <name evidence="2" type="ORF">CCMP2556_LOCUS50455</name>
    <name evidence="3" type="ORF">CCMP2556_LOCUS50456</name>
</gene>
<keyword evidence="4" id="KW-1185">Reference proteome</keyword>
<feature type="compositionally biased region" description="Basic and acidic residues" evidence="1">
    <location>
        <begin position="148"/>
        <end position="162"/>
    </location>
</feature>
<dbReference type="EMBL" id="CAXAMN010027077">
    <property type="protein sequence ID" value="CAK9108247.1"/>
    <property type="molecule type" value="Genomic_DNA"/>
</dbReference>